<sequence length="379" mass="41399">MKQRFLSLALTLALCLGLAVPTLAAEGDLFPATGTMPSLIDLSPDGPAAGEWYDYESVKVCVEAGLLKGSGMCFYPGNDITLAELATVAARIYEKTSGRSLPEEAEGDPWYGNGVRVMEELGLPLPADPVVPADRADFVAMLGAVLPDGMLSPINSITALPDTGSADVLRFYNAGILTGTDDSGTFEGDKRLSRAEAAAMIARIVRPSLRRRFTPAAAADGIQFGKMDPTLPFTQALYQRDPLVYLNEEEFATFCVLAGIPQETVMLTFDGLDAVTAREYIPLLYQAIRSIEQDYLENGYDPEAFWTTSYVWYYLPREMPQHVKQVAVNYCTTAALKAEGVTEITAEDMYQFQDERNATLSQAAKDLDPQLFYEAILNS</sequence>
<dbReference type="InterPro" id="IPR001119">
    <property type="entry name" value="SLH_dom"/>
</dbReference>
<feature type="signal peptide" evidence="2">
    <location>
        <begin position="1"/>
        <end position="24"/>
    </location>
</feature>
<proteinExistence type="predicted"/>
<evidence type="ECO:0000256" key="1">
    <source>
        <dbReference type="ARBA" id="ARBA00022737"/>
    </source>
</evidence>
<dbReference type="AlphaFoldDB" id="A0A8J6JLT7"/>
<accession>A0A8J6JLT7</accession>
<comment type="caution">
    <text evidence="4">The sequence shown here is derived from an EMBL/GenBank/DDBJ whole genome shotgun (WGS) entry which is preliminary data.</text>
</comment>
<dbReference type="PROSITE" id="PS51272">
    <property type="entry name" value="SLH"/>
    <property type="match status" value="1"/>
</dbReference>
<gene>
    <name evidence="4" type="ORF">H8S62_06080</name>
</gene>
<name>A0A8J6JLT7_9FIRM</name>
<feature type="chain" id="PRO_5035154145" evidence="2">
    <location>
        <begin position="25"/>
        <end position="379"/>
    </location>
</feature>
<organism evidence="4 5">
    <name type="scientific">Lawsonibacter faecis</name>
    <dbReference type="NCBI Taxonomy" id="2763052"/>
    <lineage>
        <taxon>Bacteria</taxon>
        <taxon>Bacillati</taxon>
        <taxon>Bacillota</taxon>
        <taxon>Clostridia</taxon>
        <taxon>Eubacteriales</taxon>
        <taxon>Oscillospiraceae</taxon>
        <taxon>Lawsonibacter</taxon>
    </lineage>
</organism>
<dbReference type="Proteomes" id="UP000607645">
    <property type="component" value="Unassembled WGS sequence"/>
</dbReference>
<keyword evidence="1" id="KW-0677">Repeat</keyword>
<reference evidence="4" key="1">
    <citation type="submission" date="2020-08" db="EMBL/GenBank/DDBJ databases">
        <title>Genome public.</title>
        <authorList>
            <person name="Liu C."/>
            <person name="Sun Q."/>
        </authorList>
    </citation>
    <scope>NUCLEOTIDE SEQUENCE</scope>
    <source>
        <strain evidence="4">NSJ-52</strain>
    </source>
</reference>
<evidence type="ECO:0000313" key="5">
    <source>
        <dbReference type="Proteomes" id="UP000607645"/>
    </source>
</evidence>
<dbReference type="EMBL" id="JACOPQ010000004">
    <property type="protein sequence ID" value="MBC5736575.1"/>
    <property type="molecule type" value="Genomic_DNA"/>
</dbReference>
<dbReference type="RefSeq" id="WP_186918787.1">
    <property type="nucleotide sequence ID" value="NZ_JACOPQ010000004.1"/>
</dbReference>
<keyword evidence="5" id="KW-1185">Reference proteome</keyword>
<keyword evidence="2" id="KW-0732">Signal</keyword>
<evidence type="ECO:0000259" key="3">
    <source>
        <dbReference type="PROSITE" id="PS51272"/>
    </source>
</evidence>
<evidence type="ECO:0000256" key="2">
    <source>
        <dbReference type="SAM" id="SignalP"/>
    </source>
</evidence>
<evidence type="ECO:0000313" key="4">
    <source>
        <dbReference type="EMBL" id="MBC5736575.1"/>
    </source>
</evidence>
<protein>
    <submittedName>
        <fullName evidence="4">S-layer homology domain-containing protein</fullName>
    </submittedName>
</protein>
<feature type="domain" description="SLH" evidence="3">
    <location>
        <begin position="151"/>
        <end position="215"/>
    </location>
</feature>